<accession>A0ABR2IER2</accession>
<dbReference type="Proteomes" id="UP001390339">
    <property type="component" value="Unassembled WGS sequence"/>
</dbReference>
<dbReference type="EMBL" id="JAPCWZ010000005">
    <property type="protein sequence ID" value="KAK8862066.1"/>
    <property type="molecule type" value="Genomic_DNA"/>
</dbReference>
<name>A0ABR2IER2_9PEZI</name>
<protein>
    <submittedName>
        <fullName evidence="1">Uncharacterized protein</fullName>
    </submittedName>
</protein>
<comment type="caution">
    <text evidence="1">The sequence shown here is derived from an EMBL/GenBank/DDBJ whole genome shotgun (WGS) entry which is preliminary data.</text>
</comment>
<organism evidence="1 2">
    <name type="scientific">Apiospora arundinis</name>
    <dbReference type="NCBI Taxonomy" id="335852"/>
    <lineage>
        <taxon>Eukaryota</taxon>
        <taxon>Fungi</taxon>
        <taxon>Dikarya</taxon>
        <taxon>Ascomycota</taxon>
        <taxon>Pezizomycotina</taxon>
        <taxon>Sordariomycetes</taxon>
        <taxon>Xylariomycetidae</taxon>
        <taxon>Amphisphaeriales</taxon>
        <taxon>Apiosporaceae</taxon>
        <taxon>Apiospora</taxon>
    </lineage>
</organism>
<proteinExistence type="predicted"/>
<keyword evidence="2" id="KW-1185">Reference proteome</keyword>
<gene>
    <name evidence="1" type="ORF">PGQ11_008301</name>
</gene>
<evidence type="ECO:0000313" key="1">
    <source>
        <dbReference type="EMBL" id="KAK8862066.1"/>
    </source>
</evidence>
<reference evidence="1 2" key="1">
    <citation type="journal article" date="2024" name="IMA Fungus">
        <title>Apiospora arundinis, a panoply of carbohydrate-active enzymes and secondary metabolites.</title>
        <authorList>
            <person name="Sorensen T."/>
            <person name="Petersen C."/>
            <person name="Muurmann A.T."/>
            <person name="Christiansen J.V."/>
            <person name="Brundto M.L."/>
            <person name="Overgaard C.K."/>
            <person name="Boysen A.T."/>
            <person name="Wollenberg R.D."/>
            <person name="Larsen T.O."/>
            <person name="Sorensen J.L."/>
            <person name="Nielsen K.L."/>
            <person name="Sondergaard T.E."/>
        </authorList>
    </citation>
    <scope>NUCLEOTIDE SEQUENCE [LARGE SCALE GENOMIC DNA]</scope>
    <source>
        <strain evidence="1 2">AAU 773</strain>
    </source>
</reference>
<evidence type="ECO:0000313" key="2">
    <source>
        <dbReference type="Proteomes" id="UP001390339"/>
    </source>
</evidence>
<sequence length="200" mass="21982">MRQPLGVAPSRYYSHWTEQNPKAPDEAACQKVSQGGPIVIARRVREYNEFLLSSNWVLRPGVSLTQRLVAISHNLEKVVSLVLGGLRPLPTPSAVRQPMQAMTTQMGPSRPLHQALKCGGYRGMKDLPAYEDMSLGQQLALYPEVKDPSNDEIKEHAGALQKRKENDVLIFKARRLEPTQVDAAKCAAVAATGASRSEIA</sequence>